<name>A0A8S1HX01_9PELO</name>
<feature type="transmembrane region" description="Helical" evidence="6">
    <location>
        <begin position="869"/>
        <end position="893"/>
    </location>
</feature>
<keyword evidence="8" id="KW-1185">Reference proteome</keyword>
<feature type="transmembrane region" description="Helical" evidence="6">
    <location>
        <begin position="394"/>
        <end position="414"/>
    </location>
</feature>
<dbReference type="PANTHER" id="PTHR22945">
    <property type="entry name" value="SERPENTINE RECEPTOR, CLASS D DELTA"/>
    <property type="match status" value="1"/>
</dbReference>
<dbReference type="Proteomes" id="UP000835052">
    <property type="component" value="Unassembled WGS sequence"/>
</dbReference>
<sequence>MAELFDIQEQIAMRMDLPTLKSFSATSSTWYNYIKDHRDKFNRLPISTLHLRSIYMDINYYSEPLPFENLESPLGDPDYSVNITNPDTHCEYGETQNSSETEFFNVIVDLQPELLSLSVRSVVIPTMPVWWLSTVREVKYLYPYQNLDLLYILSCAPKIHHLDIMASAEDIPYTPLQVVKAMNAITFLSLRRTGRRPNETENGNKVLEEVAIKSQKGFGLFLLEIKMVDFTVSPRAAIRFFENTKFYDRTPCKVYFYKVEGGRDEFFRILEEKKNYCFSLTEEGFLYKRDGVEVKSQYGRLLVVEIRIAHEVQHYAALSYPLIILITALIFLQIVSNTTEGSQDFLQKLIKTRYPDFEPGKTTISGVDDLNSFGPEYPMSTATRILHQQFIRALTYQAVIPSFFFIATVSFNILKFDIFHHPALEKMDTTRIVFMAIHTFVGLSGCIFNLTLIYLAFFHSPRMIQAYATLIINFAFSDFLSCVADMFTQQSYRSYRINLRYELIVLLSEIVSNTTQGTPEKLEQLMHRRYPDEDTSTLMISGIDDVTTFAATFTTLHITFPIIPIYFIILYIRGKIIKTLSSNSMSSTTRSLHQQLVRMISSSIQGPTDQVLDILYEHDPGFKARYVMVSGVSDMTTLGAAFFVWDVSLPIIPIYITILIIRSRIIRSLSFYSANMSSETKNLHKQLLTALTYQACIPIFFLIGVVSFTLEQMKIVRHPALGYTTVTGLMYNFMLHLLTHSLYSLLLSFSYRCYILLSIAPKKRVVLIILAIIYIPSCFQLVNAILAESTPEELDKVMNGSIEYDTQNGMVSGYADISSFGATFTASHVSFPIFPIYAAILLIRMRIVKKLRDFSSIMSNETKNMHKQLLKALTYQACIPMCFAIGVITFALGKLNIFKHPAVEYTTPLALMCISVLTPIASLVFVRPYRKKMEQIFGIGSANLRTVTVTYTNPISSI</sequence>
<keyword evidence="4 6" id="KW-1133">Transmembrane helix</keyword>
<dbReference type="AlphaFoldDB" id="A0A8S1HX01"/>
<dbReference type="GO" id="GO:0016020">
    <property type="term" value="C:membrane"/>
    <property type="evidence" value="ECO:0007669"/>
    <property type="project" value="UniProtKB-SubCell"/>
</dbReference>
<keyword evidence="5 6" id="KW-0472">Membrane</keyword>
<feature type="transmembrane region" description="Helical" evidence="6">
    <location>
        <begin position="765"/>
        <end position="786"/>
    </location>
</feature>
<feature type="transmembrane region" description="Helical" evidence="6">
    <location>
        <begin position="549"/>
        <end position="572"/>
    </location>
</feature>
<evidence type="ECO:0000256" key="2">
    <source>
        <dbReference type="ARBA" id="ARBA00009166"/>
    </source>
</evidence>
<evidence type="ECO:0000256" key="4">
    <source>
        <dbReference type="ARBA" id="ARBA00022989"/>
    </source>
</evidence>
<comment type="similarity">
    <text evidence="2">Belongs to the nematode receptor-like protein srd family.</text>
</comment>
<keyword evidence="3 6" id="KW-0812">Transmembrane</keyword>
<evidence type="ECO:0000256" key="5">
    <source>
        <dbReference type="ARBA" id="ARBA00023136"/>
    </source>
</evidence>
<organism evidence="7 8">
    <name type="scientific">Caenorhabditis auriculariae</name>
    <dbReference type="NCBI Taxonomy" id="2777116"/>
    <lineage>
        <taxon>Eukaryota</taxon>
        <taxon>Metazoa</taxon>
        <taxon>Ecdysozoa</taxon>
        <taxon>Nematoda</taxon>
        <taxon>Chromadorea</taxon>
        <taxon>Rhabditida</taxon>
        <taxon>Rhabditina</taxon>
        <taxon>Rhabditomorpha</taxon>
        <taxon>Rhabditoidea</taxon>
        <taxon>Rhabditidae</taxon>
        <taxon>Peloderinae</taxon>
        <taxon>Caenorhabditis</taxon>
    </lineage>
</organism>
<feature type="transmembrane region" description="Helical" evidence="6">
    <location>
        <begin position="905"/>
        <end position="926"/>
    </location>
</feature>
<feature type="transmembrane region" description="Helical" evidence="6">
    <location>
        <begin position="638"/>
        <end position="661"/>
    </location>
</feature>
<accession>A0A8S1HX01</accession>
<comment type="caution">
    <text evidence="7">The sequence shown here is derived from an EMBL/GenBank/DDBJ whole genome shotgun (WGS) entry which is preliminary data.</text>
</comment>
<dbReference type="EMBL" id="CAJGYM010000230">
    <property type="protein sequence ID" value="CAD6200055.1"/>
    <property type="molecule type" value="Genomic_DNA"/>
</dbReference>
<evidence type="ECO:0000256" key="3">
    <source>
        <dbReference type="ARBA" id="ARBA00022692"/>
    </source>
</evidence>
<feature type="transmembrane region" description="Helical" evidence="6">
    <location>
        <begin position="687"/>
        <end position="710"/>
    </location>
</feature>
<dbReference type="InterPro" id="IPR050920">
    <property type="entry name" value="Nematode_rcpt-like_delta"/>
</dbReference>
<evidence type="ECO:0000256" key="6">
    <source>
        <dbReference type="SAM" id="Phobius"/>
    </source>
</evidence>
<feature type="transmembrane region" description="Helical" evidence="6">
    <location>
        <begin position="464"/>
        <end position="487"/>
    </location>
</feature>
<feature type="transmembrane region" description="Helical" evidence="6">
    <location>
        <begin position="435"/>
        <end position="458"/>
    </location>
</feature>
<feature type="transmembrane region" description="Helical" evidence="6">
    <location>
        <begin position="829"/>
        <end position="848"/>
    </location>
</feature>
<feature type="transmembrane region" description="Helical" evidence="6">
    <location>
        <begin position="730"/>
        <end position="753"/>
    </location>
</feature>
<dbReference type="Pfam" id="PF10317">
    <property type="entry name" value="7TM_GPCR_Srd"/>
    <property type="match status" value="3"/>
</dbReference>
<evidence type="ECO:0000313" key="8">
    <source>
        <dbReference type="Proteomes" id="UP000835052"/>
    </source>
</evidence>
<feature type="transmembrane region" description="Helical" evidence="6">
    <location>
        <begin position="315"/>
        <end position="335"/>
    </location>
</feature>
<evidence type="ECO:0000256" key="1">
    <source>
        <dbReference type="ARBA" id="ARBA00004141"/>
    </source>
</evidence>
<evidence type="ECO:0000313" key="7">
    <source>
        <dbReference type="EMBL" id="CAD6200055.1"/>
    </source>
</evidence>
<dbReference type="InterPro" id="IPR019423">
    <property type="entry name" value="7TM_GPCR_serpentine_rcpt_Srj"/>
</dbReference>
<comment type="subcellular location">
    <subcellularLocation>
        <location evidence="1">Membrane</location>
        <topology evidence="1">Multi-pass membrane protein</topology>
    </subcellularLocation>
</comment>
<reference evidence="7" key="1">
    <citation type="submission" date="2020-10" db="EMBL/GenBank/DDBJ databases">
        <authorList>
            <person name="Kikuchi T."/>
        </authorList>
    </citation>
    <scope>NUCLEOTIDE SEQUENCE</scope>
    <source>
        <strain evidence="7">NKZ352</strain>
    </source>
</reference>
<dbReference type="PANTHER" id="PTHR22945:SF90">
    <property type="entry name" value="G_PROTEIN_RECEP_F1_2 DOMAIN-CONTAINING PROTEIN"/>
    <property type="match status" value="1"/>
</dbReference>
<dbReference type="InterPro" id="IPR019421">
    <property type="entry name" value="7TM_GPCR_serpentine_rcpt_Srd"/>
</dbReference>
<dbReference type="SUPFAM" id="SSF81321">
    <property type="entry name" value="Family A G protein-coupled receptor-like"/>
    <property type="match status" value="1"/>
</dbReference>
<gene>
    <name evidence="7" type="ORF">CAUJ_LOCUS15954</name>
</gene>
<evidence type="ECO:0008006" key="9">
    <source>
        <dbReference type="Google" id="ProtNLM"/>
    </source>
</evidence>
<proteinExistence type="inferred from homology"/>
<dbReference type="Pfam" id="PF10319">
    <property type="entry name" value="7TM_GPCR_Srj"/>
    <property type="match status" value="1"/>
</dbReference>
<protein>
    <recommendedName>
        <fullName evidence="9">G protein-coupled receptor</fullName>
    </recommendedName>
</protein>